<dbReference type="GO" id="GO:0005524">
    <property type="term" value="F:ATP binding"/>
    <property type="evidence" value="ECO:0007669"/>
    <property type="project" value="UniProtKB-UniRule"/>
</dbReference>
<gene>
    <name evidence="9" type="ORF">GCM10010918_53270</name>
</gene>
<sequence>MEKGWGALEAGMLLNNRYRLLEKLGSGGMGAVYAAEDIKLHGKLRAVKVTASAGWSVGQESSIVEEAWMLARLNHPNLPLIVDCFTIPDWDAGVIIMDYIQGETVKHRFERNGQRLPFPEVLGIAIQLCSALAYLHRQTPQIIHRDLKPSNVMLEENGHVRLIDFGIARHFKNGSTQDTALLGTPGFSAPEQASYMGQSGPRTDIYGLGAMLYYLLSGGTYFPSGRHISRLDPMQQLQPDVPAAFKTLLGKMTQDKEENRPLSMSEVEAALVRLRTENNDRDKDRPSSFYSVKQNPVTRANKKVLAAFVSLSPGAGSTFACITMAKLLARRGITVTAVEFPTIRPEWLALLGTNRKQDANERSGGLMEWHSGSVRWLAQRGPFFQAQQGELERQLGNETGVTLLDMGSLTGIGGEEEGWRLLASCQIVYVVADPFPSRWSNDRLQQLYRLKAELEARGGKLHWLANKSVRFNRRSEWIAMLPGNPQASIPLLPQERWLQVLWSGRWATEDTALRKVLEKTLNPVLADIEKELHTKQKQSVL</sequence>
<dbReference type="Gene3D" id="3.30.200.20">
    <property type="entry name" value="Phosphorylase Kinase, domain 1"/>
    <property type="match status" value="1"/>
</dbReference>
<dbReference type="InterPro" id="IPR000719">
    <property type="entry name" value="Prot_kinase_dom"/>
</dbReference>
<dbReference type="SUPFAM" id="SSF52540">
    <property type="entry name" value="P-loop containing nucleoside triphosphate hydrolases"/>
    <property type="match status" value="1"/>
</dbReference>
<dbReference type="SMART" id="SM00220">
    <property type="entry name" value="S_TKc"/>
    <property type="match status" value="1"/>
</dbReference>
<keyword evidence="6 7" id="KW-0067">ATP-binding</keyword>
<dbReference type="CDD" id="cd14014">
    <property type="entry name" value="STKc_PknB_like"/>
    <property type="match status" value="1"/>
</dbReference>
<dbReference type="Gene3D" id="1.10.510.10">
    <property type="entry name" value="Transferase(Phosphotransferase) domain 1"/>
    <property type="match status" value="1"/>
</dbReference>
<dbReference type="GO" id="GO:0004674">
    <property type="term" value="F:protein serine/threonine kinase activity"/>
    <property type="evidence" value="ECO:0007669"/>
    <property type="project" value="UniProtKB-EC"/>
</dbReference>
<dbReference type="InterPro" id="IPR027417">
    <property type="entry name" value="P-loop_NTPase"/>
</dbReference>
<dbReference type="PANTHER" id="PTHR43671">
    <property type="entry name" value="SERINE/THREONINE-PROTEIN KINASE NEK"/>
    <property type="match status" value="1"/>
</dbReference>
<dbReference type="EMBL" id="BMHY01000019">
    <property type="protein sequence ID" value="GGG88152.1"/>
    <property type="molecule type" value="Genomic_DNA"/>
</dbReference>
<feature type="domain" description="Protein kinase" evidence="8">
    <location>
        <begin position="18"/>
        <end position="272"/>
    </location>
</feature>
<dbReference type="InterPro" id="IPR017441">
    <property type="entry name" value="Protein_kinase_ATP_BS"/>
</dbReference>
<keyword evidence="4 7" id="KW-0547">Nucleotide-binding</keyword>
<dbReference type="Pfam" id="PF00069">
    <property type="entry name" value="Pkinase"/>
    <property type="match status" value="1"/>
</dbReference>
<keyword evidence="10" id="KW-1185">Reference proteome</keyword>
<evidence type="ECO:0000256" key="2">
    <source>
        <dbReference type="ARBA" id="ARBA00012513"/>
    </source>
</evidence>
<proteinExistence type="inferred from homology"/>
<keyword evidence="3" id="KW-0808">Transferase</keyword>
<dbReference type="PROSITE" id="PS00108">
    <property type="entry name" value="PROTEIN_KINASE_ST"/>
    <property type="match status" value="1"/>
</dbReference>
<comment type="caution">
    <text evidence="9">The sequence shown here is derived from an EMBL/GenBank/DDBJ whole genome shotgun (WGS) entry which is preliminary data.</text>
</comment>
<dbReference type="PANTHER" id="PTHR43671:SF13">
    <property type="entry name" value="SERINE_THREONINE-PROTEIN KINASE NEK2"/>
    <property type="match status" value="1"/>
</dbReference>
<keyword evidence="5" id="KW-0418">Kinase</keyword>
<feature type="binding site" evidence="7">
    <location>
        <position position="48"/>
    </location>
    <ligand>
        <name>ATP</name>
        <dbReference type="ChEBI" id="CHEBI:30616"/>
    </ligand>
</feature>
<reference evidence="9 10" key="1">
    <citation type="journal article" date="2014" name="Int. J. Syst. Evol. Microbiol.">
        <title>Complete genome sequence of Corynebacterium casei LMG S-19264T (=DSM 44701T), isolated from a smear-ripened cheese.</title>
        <authorList>
            <consortium name="US DOE Joint Genome Institute (JGI-PGF)"/>
            <person name="Walter F."/>
            <person name="Albersmeier A."/>
            <person name="Kalinowski J."/>
            <person name="Ruckert C."/>
        </authorList>
    </citation>
    <scope>NUCLEOTIDE SEQUENCE [LARGE SCALE GENOMIC DNA]</scope>
    <source>
        <strain evidence="9 10">CGMCC 1.15286</strain>
    </source>
</reference>
<organism evidence="9 10">
    <name type="scientific">Paenibacillus radicis</name>
    <name type="common">ex Gao et al. 2016</name>
    <dbReference type="NCBI Taxonomy" id="1737354"/>
    <lineage>
        <taxon>Bacteria</taxon>
        <taxon>Bacillati</taxon>
        <taxon>Bacillota</taxon>
        <taxon>Bacilli</taxon>
        <taxon>Bacillales</taxon>
        <taxon>Paenibacillaceae</taxon>
        <taxon>Paenibacillus</taxon>
    </lineage>
</organism>
<evidence type="ECO:0000313" key="10">
    <source>
        <dbReference type="Proteomes" id="UP000600247"/>
    </source>
</evidence>
<accession>A0A917MAK1</accession>
<comment type="similarity">
    <text evidence="1">Belongs to the protein kinase superfamily. NEK Ser/Thr protein kinase family. NIMA subfamily.</text>
</comment>
<dbReference type="RefSeq" id="WP_188892721.1">
    <property type="nucleotide sequence ID" value="NZ_BMHY01000019.1"/>
</dbReference>
<evidence type="ECO:0000256" key="7">
    <source>
        <dbReference type="PROSITE-ProRule" id="PRU10141"/>
    </source>
</evidence>
<evidence type="ECO:0000256" key="3">
    <source>
        <dbReference type="ARBA" id="ARBA00022679"/>
    </source>
</evidence>
<dbReference type="EC" id="2.7.11.1" evidence="2"/>
<dbReference type="PROSITE" id="PS00107">
    <property type="entry name" value="PROTEIN_KINASE_ATP"/>
    <property type="match status" value="1"/>
</dbReference>
<evidence type="ECO:0000256" key="4">
    <source>
        <dbReference type="ARBA" id="ARBA00022741"/>
    </source>
</evidence>
<evidence type="ECO:0000256" key="1">
    <source>
        <dbReference type="ARBA" id="ARBA00010886"/>
    </source>
</evidence>
<protein>
    <recommendedName>
        <fullName evidence="2">non-specific serine/threonine protein kinase</fullName>
        <ecNumber evidence="2">2.7.11.1</ecNumber>
    </recommendedName>
</protein>
<dbReference type="PROSITE" id="PS50011">
    <property type="entry name" value="PROTEIN_KINASE_DOM"/>
    <property type="match status" value="1"/>
</dbReference>
<dbReference type="InterPro" id="IPR050660">
    <property type="entry name" value="NEK_Ser/Thr_kinase"/>
</dbReference>
<dbReference type="InterPro" id="IPR011009">
    <property type="entry name" value="Kinase-like_dom_sf"/>
</dbReference>
<evidence type="ECO:0000259" key="8">
    <source>
        <dbReference type="PROSITE" id="PS50011"/>
    </source>
</evidence>
<dbReference type="Proteomes" id="UP000600247">
    <property type="component" value="Unassembled WGS sequence"/>
</dbReference>
<name>A0A917MAK1_9BACL</name>
<dbReference type="InterPro" id="IPR008271">
    <property type="entry name" value="Ser/Thr_kinase_AS"/>
</dbReference>
<dbReference type="AlphaFoldDB" id="A0A917MAK1"/>
<evidence type="ECO:0000256" key="6">
    <source>
        <dbReference type="ARBA" id="ARBA00022840"/>
    </source>
</evidence>
<evidence type="ECO:0000256" key="5">
    <source>
        <dbReference type="ARBA" id="ARBA00022777"/>
    </source>
</evidence>
<evidence type="ECO:0000313" key="9">
    <source>
        <dbReference type="EMBL" id="GGG88152.1"/>
    </source>
</evidence>
<dbReference type="SUPFAM" id="SSF56112">
    <property type="entry name" value="Protein kinase-like (PK-like)"/>
    <property type="match status" value="1"/>
</dbReference>